<organism evidence="1 2">
    <name type="scientific">Rheinheimera baltica</name>
    <dbReference type="NCBI Taxonomy" id="67576"/>
    <lineage>
        <taxon>Bacteria</taxon>
        <taxon>Pseudomonadati</taxon>
        <taxon>Pseudomonadota</taxon>
        <taxon>Gammaproteobacteria</taxon>
        <taxon>Chromatiales</taxon>
        <taxon>Chromatiaceae</taxon>
        <taxon>Rheinheimera</taxon>
    </lineage>
</organism>
<comment type="caution">
    <text evidence="1">The sequence shown here is derived from an EMBL/GenBank/DDBJ whole genome shotgun (WGS) entry which is preliminary data.</text>
</comment>
<accession>A0ABT9I6K4</accession>
<gene>
    <name evidence="1" type="ORF">ORJ04_22425</name>
</gene>
<dbReference type="EMBL" id="JAPJDZ010000256">
    <property type="protein sequence ID" value="MDP5138708.1"/>
    <property type="molecule type" value="Genomic_DNA"/>
</dbReference>
<proteinExistence type="predicted"/>
<protein>
    <submittedName>
        <fullName evidence="1">Uncharacterized protein</fullName>
    </submittedName>
</protein>
<evidence type="ECO:0000313" key="2">
    <source>
        <dbReference type="Proteomes" id="UP001231109"/>
    </source>
</evidence>
<sequence>MSGEVIDFKDGGKRGGARVVLKDDSGVFIKGRVSFPGAADISVGELYEYCFF</sequence>
<evidence type="ECO:0000313" key="1">
    <source>
        <dbReference type="EMBL" id="MDP5138708.1"/>
    </source>
</evidence>
<name>A0ABT9I6K4_9GAMM</name>
<dbReference type="RefSeq" id="WP_305977811.1">
    <property type="nucleotide sequence ID" value="NZ_JAPJDZ010000256.1"/>
</dbReference>
<reference evidence="1 2" key="1">
    <citation type="submission" date="2022-11" db="EMBL/GenBank/DDBJ databases">
        <title>Viruses from the air-sea interface of a natural surface slick.</title>
        <authorList>
            <person name="Rahlff J."/>
            <person name="Holmfeldt K."/>
        </authorList>
    </citation>
    <scope>NUCLEOTIDE SEQUENCE [LARGE SCALE GENOMIC DNA]</scope>
    <source>
        <strain evidence="1 2">SMS4</strain>
    </source>
</reference>
<dbReference type="Proteomes" id="UP001231109">
    <property type="component" value="Unassembled WGS sequence"/>
</dbReference>
<keyword evidence="2" id="KW-1185">Reference proteome</keyword>